<comment type="caution">
    <text evidence="1">The sequence shown here is derived from an EMBL/GenBank/DDBJ whole genome shotgun (WGS) entry which is preliminary data.</text>
</comment>
<accession>A0A8S9KHV9</accession>
<dbReference type="AlphaFoldDB" id="A0A8S9KHV9"/>
<sequence length="410" mass="46155">MDQPADDLLPLILGRVPKWKDLSLVSDKVNEVLNSSEIRDVQDRRGSNSVWIRFKNGETLVECQVKRSKDSRTHVLTHEFLKVLPPQPIQFATYFRGCMYVVCAAVPYSSPTRVYYFVVGTNFLTQAPVMKEDVDFKAAGVVGGKILIFGTTRSYIRGRNCLLVYNMYTNKWEPPVFTPQAFGSSLNVTVRNRLYMLAASPPMWWDAGSYGPFPILNDASFSTDSACVLADHIFIFISGLGLLCFDGGDGQTWKRVLGLSEVVCGLAKPFLAELNGRVAIIWLDKDDEEVEADFSKLCLCLISISVKGGFVRGTQEKVEVVDLVPRSYDIYKCIEVLSEPVRQRSTSPGRALPGLDRTQYRFGVQKWQGSFRMGGNRIRMVVATTGPSCHLDYLVRTIFNIIRMRIRKIQ</sequence>
<protein>
    <submittedName>
        <fullName evidence="1">Uncharacterized protein</fullName>
    </submittedName>
</protein>
<dbReference type="SUPFAM" id="SSF50965">
    <property type="entry name" value="Galactose oxidase, central domain"/>
    <property type="match status" value="1"/>
</dbReference>
<proteinExistence type="predicted"/>
<dbReference type="InterPro" id="IPR015915">
    <property type="entry name" value="Kelch-typ_b-propeller"/>
</dbReference>
<reference evidence="1" key="1">
    <citation type="submission" date="2019-12" db="EMBL/GenBank/DDBJ databases">
        <title>Genome sequencing and annotation of Brassica cretica.</title>
        <authorList>
            <person name="Studholme D.J."/>
            <person name="Sarris P.F."/>
        </authorList>
    </citation>
    <scope>NUCLEOTIDE SEQUENCE</scope>
    <source>
        <strain evidence="1">PFS-102/07</strain>
        <tissue evidence="1">Leaf</tissue>
    </source>
</reference>
<evidence type="ECO:0000313" key="1">
    <source>
        <dbReference type="EMBL" id="KAF2593779.1"/>
    </source>
</evidence>
<organism evidence="1">
    <name type="scientific">Brassica cretica</name>
    <name type="common">Mustard</name>
    <dbReference type="NCBI Taxonomy" id="69181"/>
    <lineage>
        <taxon>Eukaryota</taxon>
        <taxon>Viridiplantae</taxon>
        <taxon>Streptophyta</taxon>
        <taxon>Embryophyta</taxon>
        <taxon>Tracheophyta</taxon>
        <taxon>Spermatophyta</taxon>
        <taxon>Magnoliopsida</taxon>
        <taxon>eudicotyledons</taxon>
        <taxon>Gunneridae</taxon>
        <taxon>Pentapetalae</taxon>
        <taxon>rosids</taxon>
        <taxon>malvids</taxon>
        <taxon>Brassicales</taxon>
        <taxon>Brassicaceae</taxon>
        <taxon>Brassiceae</taxon>
        <taxon>Brassica</taxon>
    </lineage>
</organism>
<dbReference type="Gene3D" id="2.120.10.80">
    <property type="entry name" value="Kelch-type beta propeller"/>
    <property type="match status" value="1"/>
</dbReference>
<dbReference type="InterPro" id="IPR011043">
    <property type="entry name" value="Gal_Oxase/kelch_b-propeller"/>
</dbReference>
<dbReference type="EMBL" id="QGKY02000164">
    <property type="protein sequence ID" value="KAF2593779.1"/>
    <property type="molecule type" value="Genomic_DNA"/>
</dbReference>
<gene>
    <name evidence="1" type="ORF">F2Q70_00044182</name>
</gene>
<name>A0A8S9KHV9_BRACR</name>